<feature type="transmembrane region" description="Helical" evidence="1">
    <location>
        <begin position="116"/>
        <end position="135"/>
    </location>
</feature>
<evidence type="ECO:0008006" key="4">
    <source>
        <dbReference type="Google" id="ProtNLM"/>
    </source>
</evidence>
<feature type="transmembrane region" description="Helical" evidence="1">
    <location>
        <begin position="178"/>
        <end position="201"/>
    </location>
</feature>
<name>A0ABX1B5P4_9ACTN</name>
<evidence type="ECO:0000313" key="2">
    <source>
        <dbReference type="EMBL" id="NJP91752.1"/>
    </source>
</evidence>
<sequence length="203" mass="21146">MNSVTLHLPTPVRGWAAAGGVIGLLANAFLILFFVTARPWGDTPGEGWFGLANDVLVAVQYAALVPVILALGRLMPVHARVRAWTWIGLAAAVTIVVLQVLLVAERLAFESVVVPVSVSGVVSMCWAGAVSVVGARAHVLHPTVTRLGRAIVIALPIAVAAYGAGVLVTGLFDVPWAWAAGAVPGVVVWTAFPAWVLVLGVKR</sequence>
<feature type="transmembrane region" description="Helical" evidence="1">
    <location>
        <begin position="147"/>
        <end position="172"/>
    </location>
</feature>
<comment type="caution">
    <text evidence="2">The sequence shown here is derived from an EMBL/GenBank/DDBJ whole genome shotgun (WGS) entry which is preliminary data.</text>
</comment>
<dbReference type="EMBL" id="JAATEP010000013">
    <property type="protein sequence ID" value="NJP91752.1"/>
    <property type="molecule type" value="Genomic_DNA"/>
</dbReference>
<dbReference type="Proteomes" id="UP000696294">
    <property type="component" value="Unassembled WGS sequence"/>
</dbReference>
<evidence type="ECO:0000313" key="3">
    <source>
        <dbReference type="Proteomes" id="UP000696294"/>
    </source>
</evidence>
<feature type="transmembrane region" description="Helical" evidence="1">
    <location>
        <begin position="47"/>
        <end position="71"/>
    </location>
</feature>
<evidence type="ECO:0000256" key="1">
    <source>
        <dbReference type="SAM" id="Phobius"/>
    </source>
</evidence>
<proteinExistence type="predicted"/>
<feature type="transmembrane region" description="Helical" evidence="1">
    <location>
        <begin position="12"/>
        <end position="35"/>
    </location>
</feature>
<accession>A0ABX1B5P4</accession>
<gene>
    <name evidence="2" type="ORF">HCN51_20195</name>
</gene>
<reference evidence="2 3" key="1">
    <citation type="submission" date="2020-03" db="EMBL/GenBank/DDBJ databases">
        <title>WGS of actinomycetes isolated from Thailand.</title>
        <authorList>
            <person name="Thawai C."/>
        </authorList>
    </citation>
    <scope>NUCLEOTIDE SEQUENCE [LARGE SCALE GENOMIC DNA]</scope>
    <source>
        <strain evidence="2 3">FMUSA5-5</strain>
    </source>
</reference>
<keyword evidence="1" id="KW-1133">Transmembrane helix</keyword>
<organism evidence="2 3">
    <name type="scientific">Nonomuraea composti</name>
    <dbReference type="NCBI Taxonomy" id="2720023"/>
    <lineage>
        <taxon>Bacteria</taxon>
        <taxon>Bacillati</taxon>
        <taxon>Actinomycetota</taxon>
        <taxon>Actinomycetes</taxon>
        <taxon>Streptosporangiales</taxon>
        <taxon>Streptosporangiaceae</taxon>
        <taxon>Nonomuraea</taxon>
    </lineage>
</organism>
<feature type="transmembrane region" description="Helical" evidence="1">
    <location>
        <begin position="83"/>
        <end position="104"/>
    </location>
</feature>
<protein>
    <recommendedName>
        <fullName evidence="4">DUF998 domain-containing protein</fullName>
    </recommendedName>
</protein>
<keyword evidence="3" id="KW-1185">Reference proteome</keyword>
<keyword evidence="1" id="KW-0812">Transmembrane</keyword>
<keyword evidence="1" id="KW-0472">Membrane</keyword>
<dbReference type="RefSeq" id="WP_168011080.1">
    <property type="nucleotide sequence ID" value="NZ_JAATEP010000013.1"/>
</dbReference>